<comment type="cofactor">
    <cofactor evidence="1">
        <name>biotin</name>
        <dbReference type="ChEBI" id="CHEBI:57586"/>
    </cofactor>
</comment>
<dbReference type="InterPro" id="IPR016185">
    <property type="entry name" value="PreATP-grasp_dom_sf"/>
</dbReference>
<feature type="domain" description="Biotin carboxylation" evidence="17">
    <location>
        <begin position="1"/>
        <end position="451"/>
    </location>
</feature>
<keyword evidence="11" id="KW-0464">Manganese</keyword>
<dbReference type="SUPFAM" id="SSF56059">
    <property type="entry name" value="Glutathione synthetase ATP-binding domain-like"/>
    <property type="match status" value="1"/>
</dbReference>
<dbReference type="Proteomes" id="UP000637002">
    <property type="component" value="Unassembled WGS sequence"/>
</dbReference>
<evidence type="ECO:0000256" key="7">
    <source>
        <dbReference type="ARBA" id="ARBA00022840"/>
    </source>
</evidence>
<reference evidence="18" key="1">
    <citation type="journal article" date="2014" name="Int. J. Syst. Evol. Microbiol.">
        <title>Complete genome sequence of Corynebacterium casei LMG S-19264T (=DSM 44701T), isolated from a smear-ripened cheese.</title>
        <authorList>
            <consortium name="US DOE Joint Genome Institute (JGI-PGF)"/>
            <person name="Walter F."/>
            <person name="Albersmeier A."/>
            <person name="Kalinowski J."/>
            <person name="Ruckert C."/>
        </authorList>
    </citation>
    <scope>NUCLEOTIDE SEQUENCE</scope>
    <source>
        <strain evidence="18">CGMCC 1.12919</strain>
    </source>
</reference>
<dbReference type="Pfam" id="PF00364">
    <property type="entry name" value="Biotin_lipoyl"/>
    <property type="match status" value="1"/>
</dbReference>
<dbReference type="InterPro" id="IPR005479">
    <property type="entry name" value="CPAse_ATP-bd"/>
</dbReference>
<protein>
    <recommendedName>
        <fullName evidence="3">propionyl-CoA carboxylase</fullName>
        <ecNumber evidence="3">6.4.1.3</ecNumber>
    </recommendedName>
</protein>
<keyword evidence="4" id="KW-0436">Ligase</keyword>
<evidence type="ECO:0000256" key="12">
    <source>
        <dbReference type="ARBA" id="ARBA00023267"/>
    </source>
</evidence>
<dbReference type="InterPro" id="IPR001882">
    <property type="entry name" value="Biotin_BS"/>
</dbReference>
<dbReference type="InterPro" id="IPR011054">
    <property type="entry name" value="Rudment_hybrid_motif"/>
</dbReference>
<dbReference type="InterPro" id="IPR050856">
    <property type="entry name" value="Biotin_carboxylase_complex"/>
</dbReference>
<dbReference type="GO" id="GO:0016042">
    <property type="term" value="P:lipid catabolic process"/>
    <property type="evidence" value="ECO:0007669"/>
    <property type="project" value="UniProtKB-KW"/>
</dbReference>
<dbReference type="FunFam" id="3.30.470.20:FF:000028">
    <property type="entry name" value="Methylcrotonoyl-CoA carboxylase subunit alpha, mitochondrial"/>
    <property type="match status" value="1"/>
</dbReference>
<name>A0A916U523_9HYPH</name>
<keyword evidence="9" id="KW-0442">Lipid degradation</keyword>
<dbReference type="Pfam" id="PF02785">
    <property type="entry name" value="Biotin_carb_C"/>
    <property type="match status" value="1"/>
</dbReference>
<dbReference type="PROSITE" id="PS00866">
    <property type="entry name" value="CPSASE_1"/>
    <property type="match status" value="1"/>
</dbReference>
<keyword evidence="5" id="KW-0479">Metal-binding</keyword>
<dbReference type="FunFam" id="3.40.50.20:FF:000010">
    <property type="entry name" value="Propionyl-CoA carboxylase subunit alpha"/>
    <property type="match status" value="1"/>
</dbReference>
<dbReference type="FunFam" id="2.40.50.100:FF:000003">
    <property type="entry name" value="Acetyl-CoA carboxylase biotin carboxyl carrier protein"/>
    <property type="match status" value="1"/>
</dbReference>
<keyword evidence="12" id="KW-0092">Biotin</keyword>
<evidence type="ECO:0000256" key="13">
    <source>
        <dbReference type="ARBA" id="ARBA00049495"/>
    </source>
</evidence>
<dbReference type="SUPFAM" id="SSF51246">
    <property type="entry name" value="Rudiment single hybrid motif"/>
    <property type="match status" value="1"/>
</dbReference>
<dbReference type="FunFam" id="3.30.1490.20:FF:000018">
    <property type="entry name" value="Biotin carboxylase"/>
    <property type="match status" value="1"/>
</dbReference>
<dbReference type="AlphaFoldDB" id="A0A916U523"/>
<keyword evidence="7 14" id="KW-0067">ATP-binding</keyword>
<dbReference type="Pfam" id="PF00289">
    <property type="entry name" value="Biotin_carb_N"/>
    <property type="match status" value="1"/>
</dbReference>
<dbReference type="NCBIfam" id="NF006367">
    <property type="entry name" value="PRK08591.1"/>
    <property type="match status" value="1"/>
</dbReference>
<evidence type="ECO:0000256" key="5">
    <source>
        <dbReference type="ARBA" id="ARBA00022723"/>
    </source>
</evidence>
<comment type="pathway">
    <text evidence="2">Metabolic intermediate metabolism; propanoyl-CoA degradation; succinyl-CoA from propanoyl-CoA: step 1/3.</text>
</comment>
<feature type="domain" description="Lipoyl-binding" evidence="15">
    <location>
        <begin position="593"/>
        <end position="669"/>
    </location>
</feature>
<dbReference type="Pfam" id="PF02786">
    <property type="entry name" value="CPSase_L_D2"/>
    <property type="match status" value="1"/>
</dbReference>
<evidence type="ECO:0000256" key="14">
    <source>
        <dbReference type="PROSITE-ProRule" id="PRU00409"/>
    </source>
</evidence>
<dbReference type="PANTHER" id="PTHR18866:SF33">
    <property type="entry name" value="METHYLCROTONOYL-COA CARBOXYLASE SUBUNIT ALPHA, MITOCHONDRIAL-RELATED"/>
    <property type="match status" value="1"/>
</dbReference>
<evidence type="ECO:0000259" key="15">
    <source>
        <dbReference type="PROSITE" id="PS50968"/>
    </source>
</evidence>
<dbReference type="PROSITE" id="PS50975">
    <property type="entry name" value="ATP_GRASP"/>
    <property type="match status" value="1"/>
</dbReference>
<dbReference type="InterPro" id="IPR000089">
    <property type="entry name" value="Biotin_lipoyl"/>
</dbReference>
<dbReference type="InterPro" id="IPR005481">
    <property type="entry name" value="BC-like_N"/>
</dbReference>
<evidence type="ECO:0000259" key="16">
    <source>
        <dbReference type="PROSITE" id="PS50975"/>
    </source>
</evidence>
<sequence>MFSKILIANRGEIACRVIKTARKMGIKTVAVFSDADAEALHVEMADEAVHIGPAPAAQSYLLIDKIVEACRATGAEAVHPGYGFLSERASFPEALAAAGIVFIGPNPKAIEAMGDKIESKKFANAANVSTVPGFLGIIEDAEHAGTIASEIGFPVMIKASAGGGGKGMRIAHSLDEVKEGFDRAKSEAKSSFGDDRVFVEKFIVNPRHVEIQLIGDKHGNVVYLNERECSIQRRNQKVIEEAPSPLLDEATRRAMGEQSVALAKAVGYDSAGTVEFVAGQDRSFFFLEMNTRLQVEHPVTELITGIDLVEEMIRVAAGEKLRFTQADVKLDGWAVESRVYAEDPTRNFLPSTGRLITYRPPAEGTTDGITIRNDTGVYEGGEISIYYDPMIAKLVTHAPTRLAAIDAQARALDGFAIEGIRHNIPFLATLMQHPRWREGALSTGFIAEEFPEGFSNPPPQGVVAERMAAVATAIDHLLNGRKRAISGQLPTATPVSFERDRVAMLGDVAHVVSVEGNCGEAVRVTPEGRDRAIEVRSDWKPGSPVWAGTIDGQPFTMQVRPILNGILIAHAGTFAAARVFTQREAELARLMPVKQAADTGKQLLCPMPGLVKSIAVVTGQEIKAGEPLAIVEAMKMENVLRAERDGTVSKIHAKEGDSLAVDAVILEFA</sequence>
<dbReference type="SUPFAM" id="SSF52440">
    <property type="entry name" value="PreATP-grasp domain"/>
    <property type="match status" value="1"/>
</dbReference>
<dbReference type="Gene3D" id="3.30.470.20">
    <property type="entry name" value="ATP-grasp fold, B domain"/>
    <property type="match status" value="1"/>
</dbReference>
<dbReference type="Gene3D" id="2.40.50.100">
    <property type="match status" value="1"/>
</dbReference>
<gene>
    <name evidence="18" type="primary">pccA</name>
    <name evidence="18" type="ORF">GCM10010994_16050</name>
</gene>
<dbReference type="InterPro" id="IPR005482">
    <property type="entry name" value="Biotin_COase_C"/>
</dbReference>
<dbReference type="GO" id="GO:0046872">
    <property type="term" value="F:metal ion binding"/>
    <property type="evidence" value="ECO:0007669"/>
    <property type="project" value="UniProtKB-KW"/>
</dbReference>
<dbReference type="InterPro" id="IPR011764">
    <property type="entry name" value="Biotin_carboxylation_dom"/>
</dbReference>
<evidence type="ECO:0000256" key="10">
    <source>
        <dbReference type="ARBA" id="ARBA00023098"/>
    </source>
</evidence>
<dbReference type="InterPro" id="IPR011761">
    <property type="entry name" value="ATP-grasp"/>
</dbReference>
<dbReference type="PROSITE" id="PS50979">
    <property type="entry name" value="BC"/>
    <property type="match status" value="1"/>
</dbReference>
<evidence type="ECO:0000256" key="3">
    <source>
        <dbReference type="ARBA" id="ARBA00013050"/>
    </source>
</evidence>
<comment type="caution">
    <text evidence="18">The sequence shown here is derived from an EMBL/GenBank/DDBJ whole genome shotgun (WGS) entry which is preliminary data.</text>
</comment>
<comment type="catalytic activity">
    <reaction evidence="13">
        <text>propanoyl-CoA + hydrogencarbonate + ATP = (S)-methylmalonyl-CoA + ADP + phosphate + H(+)</text>
        <dbReference type="Rhea" id="RHEA:23720"/>
        <dbReference type="ChEBI" id="CHEBI:15378"/>
        <dbReference type="ChEBI" id="CHEBI:17544"/>
        <dbReference type="ChEBI" id="CHEBI:30616"/>
        <dbReference type="ChEBI" id="CHEBI:43474"/>
        <dbReference type="ChEBI" id="CHEBI:57327"/>
        <dbReference type="ChEBI" id="CHEBI:57392"/>
        <dbReference type="ChEBI" id="CHEBI:456216"/>
        <dbReference type="EC" id="6.4.1.3"/>
    </reaction>
    <physiologicalReaction direction="left-to-right" evidence="13">
        <dbReference type="Rhea" id="RHEA:23721"/>
    </physiologicalReaction>
</comment>
<evidence type="ECO:0000256" key="11">
    <source>
        <dbReference type="ARBA" id="ARBA00023211"/>
    </source>
</evidence>
<evidence type="ECO:0000256" key="2">
    <source>
        <dbReference type="ARBA" id="ARBA00005060"/>
    </source>
</evidence>
<dbReference type="GO" id="GO:0005524">
    <property type="term" value="F:ATP binding"/>
    <property type="evidence" value="ECO:0007669"/>
    <property type="project" value="UniProtKB-UniRule"/>
</dbReference>
<evidence type="ECO:0000256" key="4">
    <source>
        <dbReference type="ARBA" id="ARBA00022598"/>
    </source>
</evidence>
<dbReference type="PROSITE" id="PS00188">
    <property type="entry name" value="BIOTIN"/>
    <property type="match status" value="1"/>
</dbReference>
<evidence type="ECO:0000313" key="18">
    <source>
        <dbReference type="EMBL" id="GGC57851.1"/>
    </source>
</evidence>
<keyword evidence="8" id="KW-0460">Magnesium</keyword>
<keyword evidence="6 14" id="KW-0547">Nucleotide-binding</keyword>
<dbReference type="Pfam" id="PF18140">
    <property type="entry name" value="PCC_BT"/>
    <property type="match status" value="1"/>
</dbReference>
<dbReference type="InterPro" id="IPR011053">
    <property type="entry name" value="Single_hybrid_motif"/>
</dbReference>
<dbReference type="SMART" id="SM00878">
    <property type="entry name" value="Biotin_carb_C"/>
    <property type="match status" value="1"/>
</dbReference>
<dbReference type="SUPFAM" id="SSF51230">
    <property type="entry name" value="Single hybrid motif"/>
    <property type="match status" value="1"/>
</dbReference>
<evidence type="ECO:0000256" key="9">
    <source>
        <dbReference type="ARBA" id="ARBA00022963"/>
    </source>
</evidence>
<keyword evidence="10" id="KW-0443">Lipid metabolism</keyword>
<keyword evidence="19" id="KW-1185">Reference proteome</keyword>
<evidence type="ECO:0000256" key="8">
    <source>
        <dbReference type="ARBA" id="ARBA00022842"/>
    </source>
</evidence>
<dbReference type="PANTHER" id="PTHR18866">
    <property type="entry name" value="CARBOXYLASE:PYRUVATE/ACETYL-COA/PROPIONYL-COA CARBOXYLASE"/>
    <property type="match status" value="1"/>
</dbReference>
<reference evidence="18" key="2">
    <citation type="submission" date="2020-09" db="EMBL/GenBank/DDBJ databases">
        <authorList>
            <person name="Sun Q."/>
            <person name="Zhou Y."/>
        </authorList>
    </citation>
    <scope>NUCLEOTIDE SEQUENCE</scope>
    <source>
        <strain evidence="18">CGMCC 1.12919</strain>
    </source>
</reference>
<dbReference type="EMBL" id="BMGG01000002">
    <property type="protein sequence ID" value="GGC57851.1"/>
    <property type="molecule type" value="Genomic_DNA"/>
</dbReference>
<dbReference type="PROSITE" id="PS50968">
    <property type="entry name" value="BIOTINYL_LIPOYL"/>
    <property type="match status" value="1"/>
</dbReference>
<feature type="domain" description="ATP-grasp" evidence="16">
    <location>
        <begin position="120"/>
        <end position="317"/>
    </location>
</feature>
<dbReference type="GO" id="GO:0004658">
    <property type="term" value="F:propionyl-CoA carboxylase activity"/>
    <property type="evidence" value="ECO:0007669"/>
    <property type="project" value="UniProtKB-EC"/>
</dbReference>
<dbReference type="CDD" id="cd06850">
    <property type="entry name" value="biotinyl_domain"/>
    <property type="match status" value="1"/>
</dbReference>
<evidence type="ECO:0000256" key="1">
    <source>
        <dbReference type="ARBA" id="ARBA00001953"/>
    </source>
</evidence>
<dbReference type="Gene3D" id="3.30.700.30">
    <property type="match status" value="1"/>
</dbReference>
<accession>A0A916U523</accession>
<dbReference type="InterPro" id="IPR041265">
    <property type="entry name" value="PCC_BT"/>
</dbReference>
<dbReference type="PROSITE" id="PS00867">
    <property type="entry name" value="CPSASE_2"/>
    <property type="match status" value="1"/>
</dbReference>
<dbReference type="RefSeq" id="WP_188608592.1">
    <property type="nucleotide sequence ID" value="NZ_BMGG01000002.1"/>
</dbReference>
<proteinExistence type="predicted"/>
<evidence type="ECO:0000256" key="6">
    <source>
        <dbReference type="ARBA" id="ARBA00022741"/>
    </source>
</evidence>
<evidence type="ECO:0000259" key="17">
    <source>
        <dbReference type="PROSITE" id="PS50979"/>
    </source>
</evidence>
<organism evidence="18 19">
    <name type="scientific">Chelatococcus reniformis</name>
    <dbReference type="NCBI Taxonomy" id="1494448"/>
    <lineage>
        <taxon>Bacteria</taxon>
        <taxon>Pseudomonadati</taxon>
        <taxon>Pseudomonadota</taxon>
        <taxon>Alphaproteobacteria</taxon>
        <taxon>Hyphomicrobiales</taxon>
        <taxon>Chelatococcaceae</taxon>
        <taxon>Chelatococcus</taxon>
    </lineage>
</organism>
<dbReference type="EC" id="6.4.1.3" evidence="3"/>
<evidence type="ECO:0000313" key="19">
    <source>
        <dbReference type="Proteomes" id="UP000637002"/>
    </source>
</evidence>